<dbReference type="SUPFAM" id="SSF50923">
    <property type="entry name" value="Hemopexin-like domain"/>
    <property type="match status" value="1"/>
</dbReference>
<dbReference type="SUPFAM" id="SSF52047">
    <property type="entry name" value="RNI-like"/>
    <property type="match status" value="1"/>
</dbReference>
<evidence type="ECO:0000313" key="3">
    <source>
        <dbReference type="Proteomes" id="UP000283634"/>
    </source>
</evidence>
<dbReference type="Gene3D" id="3.80.10.10">
    <property type="entry name" value="Ribonuclease Inhibitor"/>
    <property type="match status" value="1"/>
</dbReference>
<dbReference type="OMA" id="WFYPCLE"/>
<dbReference type="InterPro" id="IPR032675">
    <property type="entry name" value="LRR_dom_sf"/>
</dbReference>
<dbReference type="Gene3D" id="2.110.10.10">
    <property type="entry name" value="Hemopexin-like domain"/>
    <property type="match status" value="1"/>
</dbReference>
<reference evidence="2 3" key="1">
    <citation type="journal article" date="2018" name="BMC Genomics">
        <title>Genomic comparison of Trypanosoma conorhini and Trypanosoma rangeli to Trypanosoma cruzi strains of high and low virulence.</title>
        <authorList>
            <person name="Bradwell K.R."/>
            <person name="Koparde V.N."/>
            <person name="Matveyev A.V."/>
            <person name="Serrano M.G."/>
            <person name="Alves J.M."/>
            <person name="Parikh H."/>
            <person name="Huang B."/>
            <person name="Lee V."/>
            <person name="Espinosa-Alvarez O."/>
            <person name="Ortiz P.A."/>
            <person name="Costa-Martins A.G."/>
            <person name="Teixeira M.M."/>
            <person name="Buck G.A."/>
        </authorList>
    </citation>
    <scope>NUCLEOTIDE SEQUENCE [LARGE SCALE GENOMIC DNA]</scope>
    <source>
        <strain evidence="2 3">AM80</strain>
    </source>
</reference>
<dbReference type="VEuPathDB" id="TriTrypDB:TRSC58_00433"/>
<dbReference type="Proteomes" id="UP000283634">
    <property type="component" value="Unassembled WGS sequence"/>
</dbReference>
<proteinExistence type="predicted"/>
<organism evidence="2 3">
    <name type="scientific">Trypanosoma rangeli</name>
    <dbReference type="NCBI Taxonomy" id="5698"/>
    <lineage>
        <taxon>Eukaryota</taxon>
        <taxon>Discoba</taxon>
        <taxon>Euglenozoa</taxon>
        <taxon>Kinetoplastea</taxon>
        <taxon>Metakinetoplastina</taxon>
        <taxon>Trypanosomatida</taxon>
        <taxon>Trypanosomatidae</taxon>
        <taxon>Trypanosoma</taxon>
        <taxon>Herpetosoma</taxon>
    </lineage>
</organism>
<feature type="compositionally biased region" description="Basic residues" evidence="1">
    <location>
        <begin position="852"/>
        <end position="861"/>
    </location>
</feature>
<dbReference type="OrthoDB" id="272658at2759"/>
<sequence>MTSPVKPPLCTPTSLLNTAQDVGLGDTVGPPQLKPAAAETFYREECRNHDMHPNNTFVKQLLAGVTVFDFENGYLGERGIVPILSTLQRLPVVELSMRNCEINTDDVALIQKTFASHGTLRKIDLRGIPLKVAAARRLLTLAVQNSRVTEILLDEDTPKYLHIQRQCFTNAGLQILASRCLVCNRPVIHSPDQRVEGHLLLSLGDELNRMAPATTEVALQAMLRCILACCEVGDGVLFICSSECRIQLTKDIFTAMRAVVCECFSGEKAAYPKNPMFRQCVENMLKINLGQLTTTLSKHSVRGEERMLRGSIQSGNRYDYDFSDDDDDEIRREKLSDAELEECTICGTHAVCLPNGGLRAMHHVCNDIREGSMLRPSALLRLIKLLIQYTDMRPCTENCVTHLVRFGMYGYGGVLQTCNKISEPTISSLDIPLTYLPSDDFAILNFSAAYVDEIDEEDTCCALTVASAMSDMDGVAIDPYMIFACGRHLAKLPPRALGMELRHACEAVQLVGCLPAGVGPFDRRKKKPPRNSYVLWERWHEHADLNDIVRVAFSRRRQGVYVVEGPHGNLFDNARSALWAFRNQRCSVLVAMKFSLEWMVFPGGVVPNESTLQQCFLTTFKIVGQTSIDNALYLICQGNFGPRVGNKGFFYIPRGVFNLCVTGAAYIFVDAAAYMISRGHRQNLYAARVLPKQATQLVEQLPLLRGLYDFCKEALNWRTRHRLECTKVVCEALCHLPPPIFFIYRGCDREVTETQTALLKMLRQIVFMSSARSLLFFYIHEVLGLKSIEWVSALAQQISQYPPLSVLLQENVEILSSSDLQRRQARIEWSPLRTEKKPIVRVVSRPPEPHPAKKTVTKRMSKTATEKKSAKEARDTFLDKLENRWTKVREDRESIKELRRSSRREGHSFFSSSFASGLTAGFTARSMAEECDIIPPSLVGYPWHSIRLTNADGKLTDYAMFFIKDHICCINVKNHTLTEPLHPTLGSHFARSFPFTTGFDCALNSPVNPRTVYFFCGERWIEWDAYWQTCTGGPFKLQTHRQFAELPPEFMYRIDAAVPIPNTSCAFLFSQLMYIVFDFEKRQPVGGVRRIGDDKTSEENLATFGTTLAKLFPYGPMTTLLWSTEETPPACDEQAEESSTESASKTREDSALVEKVRVMLIGRDGRLATVCSFASAEPTLALEAFQTIPASCFSRIPLALQQMTTAALHGVCKCVLEAECNRCGVVLDTSHHVRDQVKTITSTLTQKGDELENLFSLTRRDIKCTASSLLCEEVIFVQTEESMLDGPPQVIDVDYGSTNPVDFGVLVVVLDTARLDPRVLRIAPIMAVVESSVDGIVYIAHTRFVLLPYVTATCWGDAPAARFWRIRFLTRLPVNTGVVRLLWYKVFCALGTIPLDPCIPHAPHESTNVNITAPHILCKPTQLLLSLTPGVVFASSTSHGWLNKHCILPLLPDGKFCLFFCGKNFLEFDIEHNIVISHRSIPLAGHPGFANLPYPFSNGFDAVFYPNPQNPNVVALLHGKDIILWNLQFGAVEKNDSKNSPNAFFKGLPWSLDQIEDIVQIWDCPGEFFLLQTSQVLRWSIITLEVVEGPMVLRNCPYFYHAEFDDKPLLCAVSFPKDPKRFHVFCEDRVAVHTVIDDTVTNTVGPVSVRQCDLFSTITWYLNWGRRRYDSVICIDFKEGPPLLTGVAMHSSEPCEEDWLIEYSDDGVEWNTVGHHLQSSALSRTRWGLASVACVSHRLWRLTTEARQGRDVERPPVLYMAMDLFTLPCSPYLQSARKIAFSGTLNKPISTLFVEAKTTVTFESATESRGECKPGIHHMTLGYEKLNSPNLMAFACRSVGAPVTVIWSVWCSDDGDHWEKCGKWRSRFRHFKALWKPRGPRQYWRIELQTWEPNVLFEDLCLLEYLGPSLALENSTLFGDGWDASLLWEKNCVGCKVSPMIFSANVGTAVVFDSKQAPLHVVGVRLVSHGTQNTSTNFVIECSSNTMEWRTINVSLLLRNGSAQAAWDNGGYYRFWRLRIVQHTGPPLLMLRDICFEISKSALYRVVESNNVDGGYNGCELSLGTKLKEVVALQTVLPPNSRYVVEKLSLDGAIWEEVASIQNVDTARSHTVRQRWMPRGCSSNWRLRPALEEGEGDVTTLSYSLPTNMCVQWYSFGGTTLVSAQIGDVPSVEVVTTGFVEVQAAKRLTENETDSVVLRSREEEEEEMVTVTWVFSNGTTPRFCQVFLGGRTVFKSVTSNSASPSPQLKPTTVSSILLPMKMSKRFGANGIRNGGTDAADAGDAIVAAGEEVEEGGATVVVETSENGVDYVPIAKRLFSQVGNSLSWAMNVSATYWRIRFKGIRETEVLELWQVTWYIETGVNAVWAQSKPCMLSSSMYTTWQEAAFNNEDEFCRICREGFDQARSVASGLRKAGDIDRHGIVAKSVVQLRGEFTKFVAKVSKDAVKDKNPPQDKFICIGQPLSNDIMYLLYKAAKKYDCNVDELNQLVSHPLLLARDMVRSNENMSWFYPMFLQEGTLVESFYGFHRLRASLGVLWSLSLQVQRNLDLLLKSFLNPLSPHLASVIITVHIERSDWIAAEHFPQLPLLYDAGFTGRHMVMVFTLNQVVFNSRYNLTIPGADPFPAIFPFKILPGVNFIQRIPIAVCPSPLFDCLQMIYSEEFLSKYETELVFTSPSMQSNTGLVRFTLPGEGINLGIPGLTIGSFEFEVQLVAESHLDDERAALITIGQRETEKDRSQMVTFVTHDTVFKGANVDPPIQLSLVGCFEPMEEQISICGTSPSAHLPLTCRFSDAFLTNLKVSFDLMTGEASQSFVEPYFTLAGTLTIPTCGSYDCCLLQVRLDRRYETLVLQVVDLHLSKLIQLGGYMVNTLPQIKKNEWLHAVPIVCSLSLSMRCSEVKAFGTGTIEFVGFRGDAYATILPGCIGITATLPSLRIGSILLEGKSDKECIVLHIAMPASGASVIRLDGYSALLAPHLSPIKVEMSQAGVMCVSTGVFYDLCIEEESLFPSGAYAQVTISHSVLTKCLSELLQETPMIAAVLAKGIPFSLEVGEVVGAECLLEQKLLFLTVRGVLFGCRFDVTISVVSPDNSLEEARRICQLLLPCIVEQCDESLWAAYEMLAGYLSPLELNKETNVASEAKDEGGKVDEEDSKSEVEEASLVSGVRPAPARYSLTAANGQFIKHWMKCECEALDRAIQADFEMGLYKDSEVCLDESPKGV</sequence>
<name>A0A422NWD7_TRYRA</name>
<feature type="region of interest" description="Disordered" evidence="1">
    <location>
        <begin position="3135"/>
        <end position="3158"/>
    </location>
</feature>
<evidence type="ECO:0000313" key="2">
    <source>
        <dbReference type="EMBL" id="RNF09734.1"/>
    </source>
</evidence>
<dbReference type="InterPro" id="IPR038765">
    <property type="entry name" value="Papain-like_cys_pep_sf"/>
</dbReference>
<keyword evidence="3" id="KW-1185">Reference proteome</keyword>
<dbReference type="SUPFAM" id="SSF54001">
    <property type="entry name" value="Cysteine proteinases"/>
    <property type="match status" value="1"/>
</dbReference>
<evidence type="ECO:0000256" key="1">
    <source>
        <dbReference type="SAM" id="MobiDB-lite"/>
    </source>
</evidence>
<gene>
    <name evidence="2" type="ORF">TraAM80_02002</name>
</gene>
<feature type="region of interest" description="Disordered" evidence="1">
    <location>
        <begin position="844"/>
        <end position="869"/>
    </location>
</feature>
<comment type="caution">
    <text evidence="2">The sequence shown here is derived from an EMBL/GenBank/DDBJ whole genome shotgun (WGS) entry which is preliminary data.</text>
</comment>
<dbReference type="EMBL" id="MKGL01000043">
    <property type="protein sequence ID" value="RNF09734.1"/>
    <property type="molecule type" value="Genomic_DNA"/>
</dbReference>
<accession>A0A422NWD7</accession>
<dbReference type="InterPro" id="IPR036375">
    <property type="entry name" value="Hemopexin-like_dom_sf"/>
</dbReference>
<protein>
    <submittedName>
        <fullName evidence="2">Uncharacterized protein</fullName>
    </submittedName>
</protein>
<feature type="region of interest" description="Disordered" evidence="1">
    <location>
        <begin position="1126"/>
        <end position="1148"/>
    </location>
</feature>
<dbReference type="GeneID" id="40325935"/>
<dbReference type="RefSeq" id="XP_029241151.1">
    <property type="nucleotide sequence ID" value="XM_029379022.1"/>
</dbReference>